<comment type="caution">
    <text evidence="1">The sequence shown here is derived from an EMBL/GenBank/DDBJ whole genome shotgun (WGS) entry which is preliminary data.</text>
</comment>
<name>A0ABU5HH07_9BACT</name>
<evidence type="ECO:0000313" key="2">
    <source>
        <dbReference type="Proteomes" id="UP001291309"/>
    </source>
</evidence>
<reference evidence="1 2" key="1">
    <citation type="submission" date="2023-12" db="EMBL/GenBank/DDBJ databases">
        <title>the genome sequence of Hyalangium sp. s54d21.</title>
        <authorList>
            <person name="Zhang X."/>
        </authorList>
    </citation>
    <scope>NUCLEOTIDE SEQUENCE [LARGE SCALE GENOMIC DNA]</scope>
    <source>
        <strain evidence="2">s54d21</strain>
    </source>
</reference>
<keyword evidence="2" id="KW-1185">Reference proteome</keyword>
<dbReference type="RefSeq" id="WP_321550868.1">
    <property type="nucleotide sequence ID" value="NZ_JAXIVS010000018.1"/>
</dbReference>
<evidence type="ECO:0000313" key="1">
    <source>
        <dbReference type="EMBL" id="MDY7232154.1"/>
    </source>
</evidence>
<gene>
    <name evidence="1" type="ORF">SYV04_37545</name>
</gene>
<organism evidence="1 2">
    <name type="scientific">Hyalangium rubrum</name>
    <dbReference type="NCBI Taxonomy" id="3103134"/>
    <lineage>
        <taxon>Bacteria</taxon>
        <taxon>Pseudomonadati</taxon>
        <taxon>Myxococcota</taxon>
        <taxon>Myxococcia</taxon>
        <taxon>Myxococcales</taxon>
        <taxon>Cystobacterineae</taxon>
        <taxon>Archangiaceae</taxon>
        <taxon>Hyalangium</taxon>
    </lineage>
</organism>
<proteinExistence type="predicted"/>
<protein>
    <submittedName>
        <fullName evidence="1">Uncharacterized protein</fullName>
    </submittedName>
</protein>
<accession>A0ABU5HH07</accession>
<sequence length="167" mass="18006">MRHATRWILVSVAGGLVAVVAWAKTPRKPSAQEPPELRLRAREVVVYGWHKGGVEAFLVDEAAALHVVLPEAKGCQPEYRASVAGDTGVTLYRMKDVRNFLPWGGAAPPIPETSPLEKATSGTLVCTAIEGKEGKPAVRITLKELRFTSGRLRELGPVEAPLGVRPP</sequence>
<dbReference type="EMBL" id="JAXIVS010000018">
    <property type="protein sequence ID" value="MDY7232154.1"/>
    <property type="molecule type" value="Genomic_DNA"/>
</dbReference>
<dbReference type="Proteomes" id="UP001291309">
    <property type="component" value="Unassembled WGS sequence"/>
</dbReference>